<evidence type="ECO:0000256" key="3">
    <source>
        <dbReference type="ARBA" id="ARBA00022729"/>
    </source>
</evidence>
<protein>
    <recommendedName>
        <fullName evidence="5">1,3-beta-glucanosyltransferase</fullName>
        <ecNumber evidence="5">2.4.1.-</ecNumber>
    </recommendedName>
</protein>
<keyword evidence="5" id="KW-0449">Lipoprotein</keyword>
<keyword evidence="4" id="KW-0325">Glycoprotein</keyword>
<feature type="chain" id="PRO_5005108664" description="1,3-beta-glucanosyltransferase" evidence="5">
    <location>
        <begin position="20"/>
        <end position="447"/>
    </location>
</feature>
<dbReference type="InterPro" id="IPR017853">
    <property type="entry name" value="GH"/>
</dbReference>
<gene>
    <name evidence="7" type="ORF">VHEMI07303</name>
</gene>
<dbReference type="GO" id="GO:0005886">
    <property type="term" value="C:plasma membrane"/>
    <property type="evidence" value="ECO:0007669"/>
    <property type="project" value="UniProtKB-SubCell"/>
</dbReference>
<dbReference type="GO" id="GO:0042124">
    <property type="term" value="F:1,3-beta-glucanosyltransferase activity"/>
    <property type="evidence" value="ECO:0007669"/>
    <property type="project" value="TreeGrafter"/>
</dbReference>
<evidence type="ECO:0000256" key="6">
    <source>
        <dbReference type="SAM" id="MobiDB-lite"/>
    </source>
</evidence>
<dbReference type="GO" id="GO:0098552">
    <property type="term" value="C:side of membrane"/>
    <property type="evidence" value="ECO:0007669"/>
    <property type="project" value="UniProtKB-KW"/>
</dbReference>
<name>A0A0A1T323_9HYPO</name>
<feature type="region of interest" description="Disordered" evidence="6">
    <location>
        <begin position="335"/>
        <end position="360"/>
    </location>
</feature>
<sequence>MRSSLLPLAISAFASVGAALDPVEVYGNKFFNKDGSQFFMKGVAYQLRPTDPFVDTDQCKRDASLMKELGVNTIRTYHVDPNGSHDGCMKAFDDAGIYVLLDLDTFETYINSTHLQWDQGQYDAYAKVMDKFHGYDNVLGFFIANEGIAARGQSQVAPYLKAAARDMKAYRDNKGYRKIPIGYSAAHIIEMQPMLQDFLTCGGDDKNIIDFYAINSYSWCDPSTYENSAYDKLQKYAQDFPVPIFFSETGCNTHPPRLFGDQDAIFGKEMINDISGALIYEWIEETNNYGLVTYGKADSGPDVEEGFVRKGTPTPVVPDFENLKQKWATIKPTGVKKADYTPKPSTRPCPSSTDGGWWQVPGNVKLPTIGQAFTGSYSTAAPSPTGSSTGKAGGSDGNNGGKTQGSGDAGKDGKDGKGDKSAAIRDKQITIAGSALSVLVLGAALLL</sequence>
<keyword evidence="5" id="KW-0472">Membrane</keyword>
<dbReference type="InterPro" id="IPR004886">
    <property type="entry name" value="Glucanosyltransferase"/>
</dbReference>
<dbReference type="PANTHER" id="PTHR31468:SF8">
    <property type="entry name" value="1,3-BETA-GLUCANOSYLTRANSFERASE GAS2"/>
    <property type="match status" value="1"/>
</dbReference>
<organism evidence="7 8">
    <name type="scientific">[Torrubiella] hemipterigena</name>
    <dbReference type="NCBI Taxonomy" id="1531966"/>
    <lineage>
        <taxon>Eukaryota</taxon>
        <taxon>Fungi</taxon>
        <taxon>Dikarya</taxon>
        <taxon>Ascomycota</taxon>
        <taxon>Pezizomycotina</taxon>
        <taxon>Sordariomycetes</taxon>
        <taxon>Hypocreomycetidae</taxon>
        <taxon>Hypocreales</taxon>
        <taxon>Clavicipitaceae</taxon>
        <taxon>Clavicipitaceae incertae sedis</taxon>
        <taxon>'Torrubiella' clade</taxon>
    </lineage>
</organism>
<keyword evidence="3 5" id="KW-0732">Signal</keyword>
<keyword evidence="5" id="KW-0336">GPI-anchor</keyword>
<feature type="region of interest" description="Disordered" evidence="6">
    <location>
        <begin position="375"/>
        <end position="420"/>
    </location>
</feature>
<dbReference type="Proteomes" id="UP000039046">
    <property type="component" value="Unassembled WGS sequence"/>
</dbReference>
<proteinExistence type="inferred from homology"/>
<evidence type="ECO:0000256" key="5">
    <source>
        <dbReference type="RuleBase" id="RU361209"/>
    </source>
</evidence>
<reference evidence="7 8" key="1">
    <citation type="journal article" date="2015" name="Genome Announc.">
        <title>Draft Genome Sequence and Gene Annotation of the Entomopathogenic Fungus Verticillium hemipterigenum.</title>
        <authorList>
            <person name="Horn F."/>
            <person name="Habel A."/>
            <person name="Scharf D.H."/>
            <person name="Dworschak J."/>
            <person name="Brakhage A.A."/>
            <person name="Guthke R."/>
            <person name="Hertweck C."/>
            <person name="Linde J."/>
        </authorList>
    </citation>
    <scope>NUCLEOTIDE SEQUENCE [LARGE SCALE GENOMIC DNA]</scope>
</reference>
<dbReference type="HOGENOM" id="CLU_021855_0_0_1"/>
<dbReference type="GO" id="GO:0031505">
    <property type="term" value="P:fungal-type cell wall organization"/>
    <property type="evidence" value="ECO:0007669"/>
    <property type="project" value="TreeGrafter"/>
</dbReference>
<dbReference type="EC" id="2.4.1.-" evidence="5"/>
<feature type="compositionally biased region" description="Basic and acidic residues" evidence="6">
    <location>
        <begin position="409"/>
        <end position="420"/>
    </location>
</feature>
<evidence type="ECO:0000313" key="8">
    <source>
        <dbReference type="Proteomes" id="UP000039046"/>
    </source>
</evidence>
<evidence type="ECO:0000256" key="1">
    <source>
        <dbReference type="ARBA" id="ARBA00004609"/>
    </source>
</evidence>
<comment type="subcellular location">
    <subcellularLocation>
        <location evidence="1 5">Cell membrane</location>
        <topology evidence="1 5">Lipid-anchor</topology>
        <topology evidence="1 5">GPI-anchor</topology>
    </subcellularLocation>
</comment>
<evidence type="ECO:0000256" key="4">
    <source>
        <dbReference type="ARBA" id="ARBA00023180"/>
    </source>
</evidence>
<keyword evidence="8" id="KW-1185">Reference proteome</keyword>
<dbReference type="AlphaFoldDB" id="A0A0A1T323"/>
<feature type="compositionally biased region" description="Gly residues" evidence="6">
    <location>
        <begin position="391"/>
        <end position="408"/>
    </location>
</feature>
<feature type="signal peptide" evidence="5">
    <location>
        <begin position="1"/>
        <end position="19"/>
    </location>
</feature>
<dbReference type="GO" id="GO:0071970">
    <property type="term" value="P:fungal-type cell wall (1-&gt;3)-beta-D-glucan biosynthetic process"/>
    <property type="evidence" value="ECO:0007669"/>
    <property type="project" value="TreeGrafter"/>
</dbReference>
<feature type="compositionally biased region" description="Low complexity" evidence="6">
    <location>
        <begin position="378"/>
        <end position="390"/>
    </location>
</feature>
<dbReference type="EMBL" id="CDHN01000004">
    <property type="protein sequence ID" value="CEJ91601.1"/>
    <property type="molecule type" value="Genomic_DNA"/>
</dbReference>
<evidence type="ECO:0000256" key="2">
    <source>
        <dbReference type="ARBA" id="ARBA00007528"/>
    </source>
</evidence>
<dbReference type="Pfam" id="PF03198">
    <property type="entry name" value="Glyco_hydro_72"/>
    <property type="match status" value="1"/>
</dbReference>
<keyword evidence="5" id="KW-0808">Transferase</keyword>
<dbReference type="SUPFAM" id="SSF51445">
    <property type="entry name" value="(Trans)glycosidases"/>
    <property type="match status" value="1"/>
</dbReference>
<dbReference type="Gene3D" id="3.20.20.80">
    <property type="entry name" value="Glycosidases"/>
    <property type="match status" value="1"/>
</dbReference>
<comment type="similarity">
    <text evidence="2 5">Belongs to the glycosyl hydrolase 72 family.</text>
</comment>
<dbReference type="PANTHER" id="PTHR31468">
    <property type="entry name" value="1,3-BETA-GLUCANOSYLTRANSFERASE GAS1"/>
    <property type="match status" value="1"/>
</dbReference>
<accession>A0A0A1T323</accession>
<dbReference type="OrthoDB" id="421038at2759"/>
<comment type="function">
    <text evidence="5">Splits internally a 1,3-beta-glucan molecule and transfers the newly generated reducing end (the donor) to the non-reducing end of another 1,3-beta-glucan molecule (the acceptor) forming a 1,3-beta linkage, resulting in the elongation of 1,3-beta-glucan chains in the cell wall.</text>
</comment>
<evidence type="ECO:0000313" key="7">
    <source>
        <dbReference type="EMBL" id="CEJ91601.1"/>
    </source>
</evidence>